<comment type="similarity">
    <text evidence="1 6">Belongs to the peptidase S14 family.</text>
</comment>
<evidence type="ECO:0000313" key="8">
    <source>
        <dbReference type="Proteomes" id="UP000182412"/>
    </source>
</evidence>
<dbReference type="InterPro" id="IPR029045">
    <property type="entry name" value="ClpP/crotonase-like_dom_sf"/>
</dbReference>
<protein>
    <recommendedName>
        <fullName evidence="6">ATP-dependent Clp protease proteolytic subunit</fullName>
    </recommendedName>
</protein>
<dbReference type="GO" id="GO:0009368">
    <property type="term" value="C:endopeptidase Clp complex"/>
    <property type="evidence" value="ECO:0007669"/>
    <property type="project" value="TreeGrafter"/>
</dbReference>
<dbReference type="GO" id="GO:0006515">
    <property type="term" value="P:protein quality control for misfolded or incompletely synthesized proteins"/>
    <property type="evidence" value="ECO:0007669"/>
    <property type="project" value="TreeGrafter"/>
</dbReference>
<dbReference type="Proteomes" id="UP000182412">
    <property type="component" value="Unassembled WGS sequence"/>
</dbReference>
<dbReference type="GO" id="GO:0004176">
    <property type="term" value="F:ATP-dependent peptidase activity"/>
    <property type="evidence" value="ECO:0007669"/>
    <property type="project" value="InterPro"/>
</dbReference>
<dbReference type="Pfam" id="PF00574">
    <property type="entry name" value="CLP_protease"/>
    <property type="match status" value="1"/>
</dbReference>
<organism evidence="7 8">
    <name type="scientific">Selenomonas ruminantium</name>
    <dbReference type="NCBI Taxonomy" id="971"/>
    <lineage>
        <taxon>Bacteria</taxon>
        <taxon>Bacillati</taxon>
        <taxon>Bacillota</taxon>
        <taxon>Negativicutes</taxon>
        <taxon>Selenomonadales</taxon>
        <taxon>Selenomonadaceae</taxon>
        <taxon>Selenomonas</taxon>
    </lineage>
</organism>
<dbReference type="Gene3D" id="3.90.226.10">
    <property type="entry name" value="2-enoyl-CoA Hydratase, Chain A, domain 1"/>
    <property type="match status" value="1"/>
</dbReference>
<evidence type="ECO:0000256" key="2">
    <source>
        <dbReference type="ARBA" id="ARBA00022490"/>
    </source>
</evidence>
<gene>
    <name evidence="7" type="ORF">SAMN05216366_104129</name>
</gene>
<dbReference type="PANTHER" id="PTHR10381:SF70">
    <property type="entry name" value="ATP-DEPENDENT CLP PROTEASE PROTEOLYTIC SUBUNIT"/>
    <property type="match status" value="1"/>
</dbReference>
<evidence type="ECO:0000313" key="7">
    <source>
        <dbReference type="EMBL" id="SDP00501.1"/>
    </source>
</evidence>
<dbReference type="InterPro" id="IPR001907">
    <property type="entry name" value="ClpP"/>
</dbReference>
<dbReference type="CDD" id="cd07016">
    <property type="entry name" value="S14_ClpP_1"/>
    <property type="match status" value="1"/>
</dbReference>
<dbReference type="PRINTS" id="PR00127">
    <property type="entry name" value="CLPPROTEASEP"/>
</dbReference>
<reference evidence="7 8" key="1">
    <citation type="submission" date="2016-10" db="EMBL/GenBank/DDBJ databases">
        <authorList>
            <person name="de Groot N.N."/>
        </authorList>
    </citation>
    <scope>NUCLEOTIDE SEQUENCE [LARGE SCALE GENOMIC DNA]</scope>
    <source>
        <strain evidence="7 8">S137</strain>
    </source>
</reference>
<dbReference type="NCBIfam" id="NF045542">
    <property type="entry name" value="Clp_rel_HeadMat"/>
    <property type="match status" value="1"/>
</dbReference>
<evidence type="ECO:0000256" key="4">
    <source>
        <dbReference type="ARBA" id="ARBA00022801"/>
    </source>
</evidence>
<dbReference type="InterPro" id="IPR023562">
    <property type="entry name" value="ClpP/TepA"/>
</dbReference>
<dbReference type="GO" id="GO:0051117">
    <property type="term" value="F:ATPase binding"/>
    <property type="evidence" value="ECO:0007669"/>
    <property type="project" value="TreeGrafter"/>
</dbReference>
<dbReference type="PANTHER" id="PTHR10381">
    <property type="entry name" value="ATP-DEPENDENT CLP PROTEASE PROTEOLYTIC SUBUNIT"/>
    <property type="match status" value="1"/>
</dbReference>
<dbReference type="EMBL" id="FNJQ01000004">
    <property type="protein sequence ID" value="SDP00501.1"/>
    <property type="molecule type" value="Genomic_DNA"/>
</dbReference>
<dbReference type="SUPFAM" id="SSF52096">
    <property type="entry name" value="ClpP/crotonase"/>
    <property type="match status" value="1"/>
</dbReference>
<dbReference type="GO" id="GO:0004252">
    <property type="term" value="F:serine-type endopeptidase activity"/>
    <property type="evidence" value="ECO:0007669"/>
    <property type="project" value="InterPro"/>
</dbReference>
<name>A0A1H0P6C3_SELRU</name>
<keyword evidence="2" id="KW-0963">Cytoplasm</keyword>
<accession>A0A1H0P6C3</accession>
<dbReference type="AlphaFoldDB" id="A0A1H0P6C3"/>
<evidence type="ECO:0000256" key="3">
    <source>
        <dbReference type="ARBA" id="ARBA00022670"/>
    </source>
</evidence>
<evidence type="ECO:0000256" key="1">
    <source>
        <dbReference type="ARBA" id="ARBA00007039"/>
    </source>
</evidence>
<proteinExistence type="inferred from homology"/>
<keyword evidence="5" id="KW-0720">Serine protease</keyword>
<keyword evidence="3 7" id="KW-0645">Protease</keyword>
<evidence type="ECO:0000256" key="6">
    <source>
        <dbReference type="RuleBase" id="RU003567"/>
    </source>
</evidence>
<sequence>MTNKAEEETAELLIYGEIVSEQWFEDETAPKQFAESLAALNGKPLTLRINSPGGDVFAAQAIYNLLRDYPGAVTAKIDGLSASAATLITCAGDTVIMPSNALFMIHNPLTIAWGNAEEMRKTADKLDTVRDSIVNVYLKRVGGKTKADDIKAMMDAETWLTAQEALDYGFVDSIDNETPIEDSIKGNMLIMNNVACDLVKFKHGDKVRDILNQRQTPTNSPAIKPKEGGNKTMENQEKTNTLLQKIADKLGISEKPEPTAGNQSIEDAVKAERNRICNLESMLTGDKVIDGIINTAKSNGQTAEDIKPYIDAVTNARKEEPKDGAAEAIKDIITDNMQSGAEGVAAGAPPVDKKQAAIDEIVNIANGK</sequence>
<evidence type="ECO:0000256" key="5">
    <source>
        <dbReference type="ARBA" id="ARBA00022825"/>
    </source>
</evidence>
<keyword evidence="4" id="KW-0378">Hydrolase</keyword>